<keyword evidence="2" id="KW-0479">Metal-binding</keyword>
<evidence type="ECO:0000256" key="3">
    <source>
        <dbReference type="ARBA" id="ARBA00023004"/>
    </source>
</evidence>
<evidence type="ECO:0000313" key="6">
    <source>
        <dbReference type="EMBL" id="GEK73279.1"/>
    </source>
</evidence>
<dbReference type="Gene3D" id="2.102.10.10">
    <property type="entry name" value="Rieske [2Fe-2S] iron-sulphur domain"/>
    <property type="match status" value="1"/>
</dbReference>
<dbReference type="SUPFAM" id="SSF50022">
    <property type="entry name" value="ISP domain"/>
    <property type="match status" value="1"/>
</dbReference>
<keyword evidence="7" id="KW-1185">Reference proteome</keyword>
<dbReference type="Pfam" id="PF00355">
    <property type="entry name" value="Rieske"/>
    <property type="match status" value="1"/>
</dbReference>
<evidence type="ECO:0000313" key="7">
    <source>
        <dbReference type="Proteomes" id="UP000321121"/>
    </source>
</evidence>
<name>A0ABQ0U8D2_9GAMM</name>
<feature type="domain" description="Rieske" evidence="5">
    <location>
        <begin position="16"/>
        <end position="122"/>
    </location>
</feature>
<gene>
    <name evidence="6" type="ORF">HHA04nite_18230</name>
</gene>
<dbReference type="PROSITE" id="PS51296">
    <property type="entry name" value="RIESKE"/>
    <property type="match status" value="1"/>
</dbReference>
<sequence>MTAAWQQYRSAPPFGTRVAPAIDLPEHGHLSLTVESERGRFPLLVVRLADDALVAYVNACPHQYLPLDQRGNRLLSDDGETLRCTNHDAAFATRSGEGVGGLGTGCALDPVPVHVEDDWLVIGNVS</sequence>
<dbReference type="EMBL" id="BJUS01000019">
    <property type="protein sequence ID" value="GEK73279.1"/>
    <property type="molecule type" value="Genomic_DNA"/>
</dbReference>
<keyword evidence="3" id="KW-0408">Iron</keyword>
<proteinExistence type="predicted"/>
<dbReference type="InterPro" id="IPR036922">
    <property type="entry name" value="Rieske_2Fe-2S_sf"/>
</dbReference>
<accession>A0ABQ0U8D2</accession>
<dbReference type="InterPro" id="IPR017941">
    <property type="entry name" value="Rieske_2Fe-2S"/>
</dbReference>
<organism evidence="6 7">
    <name type="scientific">Halomonas halophila</name>
    <dbReference type="NCBI Taxonomy" id="29573"/>
    <lineage>
        <taxon>Bacteria</taxon>
        <taxon>Pseudomonadati</taxon>
        <taxon>Pseudomonadota</taxon>
        <taxon>Gammaproteobacteria</taxon>
        <taxon>Oceanospirillales</taxon>
        <taxon>Halomonadaceae</taxon>
        <taxon>Halomonas</taxon>
    </lineage>
</organism>
<reference evidence="6 7" key="1">
    <citation type="submission" date="2019-07" db="EMBL/GenBank/DDBJ databases">
        <title>Whole genome shotgun sequence of Halomonas halophila NBRC 102604.</title>
        <authorList>
            <person name="Hosoyama A."/>
            <person name="Uohara A."/>
            <person name="Ohji S."/>
            <person name="Ichikawa N."/>
        </authorList>
    </citation>
    <scope>NUCLEOTIDE SEQUENCE [LARGE SCALE GENOMIC DNA]</scope>
    <source>
        <strain evidence="6 7">NBRC 102604</strain>
    </source>
</reference>
<comment type="caution">
    <text evidence="6">The sequence shown here is derived from an EMBL/GenBank/DDBJ whole genome shotgun (WGS) entry which is preliminary data.</text>
</comment>
<keyword evidence="4" id="KW-0411">Iron-sulfur</keyword>
<evidence type="ECO:0000256" key="4">
    <source>
        <dbReference type="ARBA" id="ARBA00023014"/>
    </source>
</evidence>
<dbReference type="Proteomes" id="UP000321121">
    <property type="component" value="Unassembled WGS sequence"/>
</dbReference>
<protein>
    <recommendedName>
        <fullName evidence="5">Rieske domain-containing protein</fullName>
    </recommendedName>
</protein>
<evidence type="ECO:0000256" key="2">
    <source>
        <dbReference type="ARBA" id="ARBA00022723"/>
    </source>
</evidence>
<evidence type="ECO:0000259" key="5">
    <source>
        <dbReference type="PROSITE" id="PS51296"/>
    </source>
</evidence>
<dbReference type="RefSeq" id="WP_046078065.1">
    <property type="nucleotide sequence ID" value="NZ_BJUS01000019.1"/>
</dbReference>
<evidence type="ECO:0000256" key="1">
    <source>
        <dbReference type="ARBA" id="ARBA00022714"/>
    </source>
</evidence>
<keyword evidence="1" id="KW-0001">2Fe-2S</keyword>